<evidence type="ECO:0000313" key="4">
    <source>
        <dbReference type="Proteomes" id="UP000517759"/>
    </source>
</evidence>
<gene>
    <name evidence="2" type="ORF">GCM10007884_29870</name>
    <name evidence="3" type="ORF">GGR33_004178</name>
</gene>
<dbReference type="RefSeq" id="WP_183508699.1">
    <property type="nucleotide sequence ID" value="NZ_BSPG01000017.1"/>
</dbReference>
<reference evidence="3 4" key="3">
    <citation type="submission" date="2020-08" db="EMBL/GenBank/DDBJ databases">
        <title>Genomic Encyclopedia of Type Strains, Phase IV (KMG-IV): sequencing the most valuable type-strain genomes for metagenomic binning, comparative biology and taxonomic classification.</title>
        <authorList>
            <person name="Goeker M."/>
        </authorList>
    </citation>
    <scope>NUCLEOTIDE SEQUENCE [LARGE SCALE GENOMIC DNA]</scope>
    <source>
        <strain evidence="3 4">DSM 24105</strain>
    </source>
</reference>
<keyword evidence="1" id="KW-0472">Membrane</keyword>
<evidence type="ECO:0000313" key="5">
    <source>
        <dbReference type="Proteomes" id="UP001156881"/>
    </source>
</evidence>
<comment type="caution">
    <text evidence="3">The sequence shown here is derived from an EMBL/GenBank/DDBJ whole genome shotgun (WGS) entry which is preliminary data.</text>
</comment>
<sequence>MNPVALFVMAAITIGYVAAMLVALNTGTGWVVALLAILGVALFVRWR</sequence>
<feature type="transmembrane region" description="Helical" evidence="1">
    <location>
        <begin position="29"/>
        <end position="46"/>
    </location>
</feature>
<accession>A0A7W6F8Q5</accession>
<dbReference type="Proteomes" id="UP000517759">
    <property type="component" value="Unassembled WGS sequence"/>
</dbReference>
<dbReference type="EMBL" id="JACIDN010000008">
    <property type="protein sequence ID" value="MBB3904655.1"/>
    <property type="molecule type" value="Genomic_DNA"/>
</dbReference>
<dbReference type="AlphaFoldDB" id="A0A7W6F8Q5"/>
<evidence type="ECO:0000313" key="3">
    <source>
        <dbReference type="EMBL" id="MBB3904655.1"/>
    </source>
</evidence>
<organism evidence="3 4">
    <name type="scientific">Methylobacterium brachythecii</name>
    <dbReference type="NCBI Taxonomy" id="1176177"/>
    <lineage>
        <taxon>Bacteria</taxon>
        <taxon>Pseudomonadati</taxon>
        <taxon>Pseudomonadota</taxon>
        <taxon>Alphaproteobacteria</taxon>
        <taxon>Hyphomicrobiales</taxon>
        <taxon>Methylobacteriaceae</taxon>
        <taxon>Methylobacterium</taxon>
    </lineage>
</organism>
<reference evidence="2" key="4">
    <citation type="submission" date="2023-01" db="EMBL/GenBank/DDBJ databases">
        <title>Draft genome sequence of Methylobacterium brachythecii strain NBRC 107710.</title>
        <authorList>
            <person name="Sun Q."/>
            <person name="Mori K."/>
        </authorList>
    </citation>
    <scope>NUCLEOTIDE SEQUENCE</scope>
    <source>
        <strain evidence="2">NBRC 107710</strain>
    </source>
</reference>
<keyword evidence="1" id="KW-1133">Transmembrane helix</keyword>
<evidence type="ECO:0000313" key="2">
    <source>
        <dbReference type="EMBL" id="GLS44998.1"/>
    </source>
</evidence>
<proteinExistence type="predicted"/>
<evidence type="ECO:0000256" key="1">
    <source>
        <dbReference type="SAM" id="Phobius"/>
    </source>
</evidence>
<reference evidence="5" key="2">
    <citation type="journal article" date="2019" name="Int. J. Syst. Evol. Microbiol.">
        <title>The Global Catalogue of Microorganisms (GCM) 10K type strain sequencing project: providing services to taxonomists for standard genome sequencing and annotation.</title>
        <authorList>
            <consortium name="The Broad Institute Genomics Platform"/>
            <consortium name="The Broad Institute Genome Sequencing Center for Infectious Disease"/>
            <person name="Wu L."/>
            <person name="Ma J."/>
        </authorList>
    </citation>
    <scope>NUCLEOTIDE SEQUENCE [LARGE SCALE GENOMIC DNA]</scope>
    <source>
        <strain evidence="5">NBRC 107710</strain>
    </source>
</reference>
<dbReference type="Proteomes" id="UP001156881">
    <property type="component" value="Unassembled WGS sequence"/>
</dbReference>
<protein>
    <submittedName>
        <fullName evidence="3">Uncharacterized protein</fullName>
    </submittedName>
</protein>
<keyword evidence="5" id="KW-1185">Reference proteome</keyword>
<dbReference type="EMBL" id="BSPG01000017">
    <property type="protein sequence ID" value="GLS44998.1"/>
    <property type="molecule type" value="Genomic_DNA"/>
</dbReference>
<name>A0A7W6F8Q5_9HYPH</name>
<keyword evidence="1" id="KW-0812">Transmembrane</keyword>
<reference evidence="2" key="1">
    <citation type="journal article" date="2014" name="Int. J. Syst. Evol. Microbiol.">
        <title>Complete genome of a new Firmicutes species belonging to the dominant human colonic microbiota ('Ruminococcus bicirculans') reveals two chromosomes and a selective capacity to utilize plant glucans.</title>
        <authorList>
            <consortium name="NISC Comparative Sequencing Program"/>
            <person name="Wegmann U."/>
            <person name="Louis P."/>
            <person name="Goesmann A."/>
            <person name="Henrissat B."/>
            <person name="Duncan S.H."/>
            <person name="Flint H.J."/>
        </authorList>
    </citation>
    <scope>NUCLEOTIDE SEQUENCE</scope>
    <source>
        <strain evidence="2">NBRC 107710</strain>
    </source>
</reference>